<keyword evidence="4" id="KW-1185">Reference proteome</keyword>
<dbReference type="SUPFAM" id="SSF51735">
    <property type="entry name" value="NAD(P)-binding Rossmann-fold domains"/>
    <property type="match status" value="1"/>
</dbReference>
<accession>A0ABW7RMT0</accession>
<gene>
    <name evidence="3" type="ORF">ACH4GP_34360</name>
</gene>
<protein>
    <submittedName>
        <fullName evidence="3">SDR family NAD(P)-dependent oxidoreductase</fullName>
    </submittedName>
</protein>
<feature type="region of interest" description="Disordered" evidence="2">
    <location>
        <begin position="91"/>
        <end position="161"/>
    </location>
</feature>
<evidence type="ECO:0000256" key="1">
    <source>
        <dbReference type="ARBA" id="ARBA00006484"/>
    </source>
</evidence>
<evidence type="ECO:0000256" key="2">
    <source>
        <dbReference type="SAM" id="MobiDB-lite"/>
    </source>
</evidence>
<reference evidence="3 4" key="1">
    <citation type="submission" date="2024-10" db="EMBL/GenBank/DDBJ databases">
        <title>The Natural Products Discovery Center: Release of the First 8490 Sequenced Strains for Exploring Actinobacteria Biosynthetic Diversity.</title>
        <authorList>
            <person name="Kalkreuter E."/>
            <person name="Kautsar S.A."/>
            <person name="Yang D."/>
            <person name="Bader C.D."/>
            <person name="Teijaro C.N."/>
            <person name="Fluegel L."/>
            <person name="Davis C.M."/>
            <person name="Simpson J.R."/>
            <person name="Lauterbach L."/>
            <person name="Steele A.D."/>
            <person name="Gui C."/>
            <person name="Meng S."/>
            <person name="Li G."/>
            <person name="Viehrig K."/>
            <person name="Ye F."/>
            <person name="Su P."/>
            <person name="Kiefer A.F."/>
            <person name="Nichols A."/>
            <person name="Cepeda A.J."/>
            <person name="Yan W."/>
            <person name="Fan B."/>
            <person name="Jiang Y."/>
            <person name="Adhikari A."/>
            <person name="Zheng C.-J."/>
            <person name="Schuster L."/>
            <person name="Cowan T.M."/>
            <person name="Smanski M.J."/>
            <person name="Chevrette M.G."/>
            <person name="De Carvalho L.P.S."/>
            <person name="Shen B."/>
        </authorList>
    </citation>
    <scope>NUCLEOTIDE SEQUENCE [LARGE SCALE GENOMIC DNA]</scope>
    <source>
        <strain evidence="3 4">NPDC018013</strain>
    </source>
</reference>
<evidence type="ECO:0000313" key="4">
    <source>
        <dbReference type="Proteomes" id="UP001610990"/>
    </source>
</evidence>
<dbReference type="RefSeq" id="WP_397676478.1">
    <property type="nucleotide sequence ID" value="NZ_JBIRFW010000019.1"/>
</dbReference>
<dbReference type="Pfam" id="PF00106">
    <property type="entry name" value="adh_short"/>
    <property type="match status" value="1"/>
</dbReference>
<feature type="compositionally biased region" description="Low complexity" evidence="2">
    <location>
        <begin position="138"/>
        <end position="161"/>
    </location>
</feature>
<dbReference type="EMBL" id="JBIRGH010000032">
    <property type="protein sequence ID" value="MFH8589401.1"/>
    <property type="molecule type" value="Genomic_DNA"/>
</dbReference>
<organism evidence="3 4">
    <name type="scientific">Streptomyces celluloflavus</name>
    <dbReference type="NCBI Taxonomy" id="58344"/>
    <lineage>
        <taxon>Bacteria</taxon>
        <taxon>Bacillati</taxon>
        <taxon>Actinomycetota</taxon>
        <taxon>Actinomycetes</taxon>
        <taxon>Kitasatosporales</taxon>
        <taxon>Streptomycetaceae</taxon>
        <taxon>Streptomyces</taxon>
    </lineage>
</organism>
<sequence length="161" mass="16759">MRCRDPGGTRTGNRGTGAVLTGATGWIGLIVARSLGRDGLQTLLCAWDADAYAVSQLLREKGMDADGQTCEVRSTGQVDTVVHAAVDRYGPIDAPVGNAGRNGGGPAAGPTDELWLDAVDTRPASPEAPARPVRRPADAVPVTPARRPVRSRPGPGRRAFP</sequence>
<comment type="similarity">
    <text evidence="1">Belongs to the short-chain dehydrogenases/reductases (SDR) family.</text>
</comment>
<dbReference type="Gene3D" id="3.40.50.720">
    <property type="entry name" value="NAD(P)-binding Rossmann-like Domain"/>
    <property type="match status" value="1"/>
</dbReference>
<dbReference type="PANTHER" id="PTHR43943:SF2">
    <property type="entry name" value="DEHYDROGENASE_REDUCTASE 4"/>
    <property type="match status" value="1"/>
</dbReference>
<dbReference type="InterPro" id="IPR002347">
    <property type="entry name" value="SDR_fam"/>
</dbReference>
<feature type="compositionally biased region" description="Low complexity" evidence="2">
    <location>
        <begin position="122"/>
        <end position="131"/>
    </location>
</feature>
<dbReference type="Proteomes" id="UP001610990">
    <property type="component" value="Unassembled WGS sequence"/>
</dbReference>
<comment type="caution">
    <text evidence="3">The sequence shown here is derived from an EMBL/GenBank/DDBJ whole genome shotgun (WGS) entry which is preliminary data.</text>
</comment>
<name>A0ABW7RMT0_9ACTN</name>
<dbReference type="InterPro" id="IPR036291">
    <property type="entry name" value="NAD(P)-bd_dom_sf"/>
</dbReference>
<evidence type="ECO:0000313" key="3">
    <source>
        <dbReference type="EMBL" id="MFH8589401.1"/>
    </source>
</evidence>
<proteinExistence type="inferred from homology"/>
<dbReference type="PANTHER" id="PTHR43943">
    <property type="entry name" value="DEHYDROGENASE/REDUCTASE (SDR FAMILY) MEMBER 4"/>
    <property type="match status" value="1"/>
</dbReference>